<dbReference type="EMBL" id="HBUF01267418">
    <property type="protein sequence ID" value="CAG6684472.1"/>
    <property type="molecule type" value="Transcribed_RNA"/>
</dbReference>
<dbReference type="EMBL" id="HBUF01267421">
    <property type="protein sequence ID" value="CAG6684487.1"/>
    <property type="molecule type" value="Transcribed_RNA"/>
</dbReference>
<dbReference type="EMBL" id="HBUF01267416">
    <property type="protein sequence ID" value="CAG6684462.1"/>
    <property type="molecule type" value="Transcribed_RNA"/>
</dbReference>
<dbReference type="AlphaFoldDB" id="A0A8D8TE89"/>
<dbReference type="EMBL" id="HBUF01267419">
    <property type="protein sequence ID" value="CAG6684477.1"/>
    <property type="molecule type" value="Transcribed_RNA"/>
</dbReference>
<proteinExistence type="predicted"/>
<dbReference type="EMBL" id="HBUF01267414">
    <property type="protein sequence ID" value="CAG6684452.1"/>
    <property type="molecule type" value="Transcribed_RNA"/>
</dbReference>
<dbReference type="EMBL" id="HBUF01267420">
    <property type="protein sequence ID" value="CAG6684482.1"/>
    <property type="molecule type" value="Transcribed_RNA"/>
</dbReference>
<dbReference type="EMBL" id="HBUF01267417">
    <property type="protein sequence ID" value="CAG6684467.1"/>
    <property type="molecule type" value="Transcribed_RNA"/>
</dbReference>
<evidence type="ECO:0000313" key="1">
    <source>
        <dbReference type="EMBL" id="CAG6684457.1"/>
    </source>
</evidence>
<protein>
    <submittedName>
        <fullName evidence="1">Uncharacterized protein</fullName>
    </submittedName>
</protein>
<sequence>MLFRTLTLPGYLSGPKPMRDDVTLISGMESLERAFFCSKISMSTSTKMRSNSLCPSPCKCNTGIAPGAKTTRVGQQWTPNSFHMCPASSLTTGWLISYLCTAASILELSFSLVNFA</sequence>
<reference evidence="1" key="1">
    <citation type="submission" date="2021-05" db="EMBL/GenBank/DDBJ databases">
        <authorList>
            <person name="Alioto T."/>
            <person name="Alioto T."/>
            <person name="Gomez Garrido J."/>
        </authorList>
    </citation>
    <scope>NUCLEOTIDE SEQUENCE</scope>
</reference>
<name>A0A8D8TE89_9HEMI</name>
<dbReference type="EMBL" id="HBUF01267415">
    <property type="protein sequence ID" value="CAG6684457.1"/>
    <property type="molecule type" value="Transcribed_RNA"/>
</dbReference>
<organism evidence="1">
    <name type="scientific">Cacopsylla melanoneura</name>
    <dbReference type="NCBI Taxonomy" id="428564"/>
    <lineage>
        <taxon>Eukaryota</taxon>
        <taxon>Metazoa</taxon>
        <taxon>Ecdysozoa</taxon>
        <taxon>Arthropoda</taxon>
        <taxon>Hexapoda</taxon>
        <taxon>Insecta</taxon>
        <taxon>Pterygota</taxon>
        <taxon>Neoptera</taxon>
        <taxon>Paraneoptera</taxon>
        <taxon>Hemiptera</taxon>
        <taxon>Sternorrhyncha</taxon>
        <taxon>Psylloidea</taxon>
        <taxon>Psyllidae</taxon>
        <taxon>Psyllinae</taxon>
        <taxon>Cacopsylla</taxon>
    </lineage>
</organism>
<accession>A0A8D8TE89</accession>